<organism evidence="12">
    <name type="scientific">Neisseria leonii</name>
    <dbReference type="NCBI Taxonomy" id="2995413"/>
    <lineage>
        <taxon>Bacteria</taxon>
        <taxon>Pseudomonadati</taxon>
        <taxon>Pseudomonadota</taxon>
        <taxon>Betaproteobacteria</taxon>
        <taxon>Neisseriales</taxon>
        <taxon>Neisseriaceae</taxon>
        <taxon>Neisseria</taxon>
    </lineage>
</organism>
<keyword evidence="5" id="KW-0406">Ion transport</keyword>
<evidence type="ECO:0000256" key="11">
    <source>
        <dbReference type="SAM" id="Phobius"/>
    </source>
</evidence>
<feature type="transmembrane region" description="Helical" evidence="11">
    <location>
        <begin position="339"/>
        <end position="358"/>
    </location>
</feature>
<feature type="transmembrane region" description="Helical" evidence="11">
    <location>
        <begin position="117"/>
        <end position="135"/>
    </location>
</feature>
<evidence type="ECO:0000256" key="10">
    <source>
        <dbReference type="SAM" id="MobiDB-lite"/>
    </source>
</evidence>
<dbReference type="PRINTS" id="PR00762">
    <property type="entry name" value="CLCHANNEL"/>
</dbReference>
<accession>A0A9X4E2Y3</accession>
<dbReference type="Gene3D" id="1.10.3080.10">
    <property type="entry name" value="Clc chloride channel"/>
    <property type="match status" value="1"/>
</dbReference>
<feature type="transmembrane region" description="Helical" evidence="11">
    <location>
        <begin position="365"/>
        <end position="387"/>
    </location>
</feature>
<evidence type="ECO:0000256" key="5">
    <source>
        <dbReference type="ARBA" id="ARBA00023065"/>
    </source>
</evidence>
<dbReference type="EMBL" id="CP146598">
    <property type="protein sequence ID" value="WWY02916.1"/>
    <property type="molecule type" value="Genomic_DNA"/>
</dbReference>
<dbReference type="EMBL" id="JAPQFL010000002">
    <property type="protein sequence ID" value="MDD9327769.1"/>
    <property type="molecule type" value="Genomic_DNA"/>
</dbReference>
<dbReference type="GO" id="GO:0005254">
    <property type="term" value="F:chloride channel activity"/>
    <property type="evidence" value="ECO:0007669"/>
    <property type="project" value="UniProtKB-KW"/>
</dbReference>
<evidence type="ECO:0000256" key="4">
    <source>
        <dbReference type="ARBA" id="ARBA00022989"/>
    </source>
</evidence>
<proteinExistence type="predicted"/>
<feature type="transmembrane region" description="Helical" evidence="11">
    <location>
        <begin position="205"/>
        <end position="223"/>
    </location>
</feature>
<feature type="region of interest" description="Disordered" evidence="10">
    <location>
        <begin position="445"/>
        <end position="471"/>
    </location>
</feature>
<dbReference type="InterPro" id="IPR001807">
    <property type="entry name" value="ClC"/>
</dbReference>
<evidence type="ECO:0000256" key="6">
    <source>
        <dbReference type="ARBA" id="ARBA00023136"/>
    </source>
</evidence>
<name>A0A9X4E2Y3_9NEIS</name>
<evidence type="ECO:0000256" key="9">
    <source>
        <dbReference type="ARBA" id="ARBA00023303"/>
    </source>
</evidence>
<dbReference type="Proteomes" id="UP001149607">
    <property type="component" value="Chromosome"/>
</dbReference>
<feature type="transmembrane region" description="Helical" evidence="11">
    <location>
        <begin position="20"/>
        <end position="44"/>
    </location>
</feature>
<feature type="transmembrane region" description="Helical" evidence="11">
    <location>
        <begin position="407"/>
        <end position="425"/>
    </location>
</feature>
<keyword evidence="4 11" id="KW-1133">Transmembrane helix</keyword>
<evidence type="ECO:0000256" key="1">
    <source>
        <dbReference type="ARBA" id="ARBA00004141"/>
    </source>
</evidence>
<keyword evidence="7" id="KW-0869">Chloride channel</keyword>
<dbReference type="GO" id="GO:0034707">
    <property type="term" value="C:chloride channel complex"/>
    <property type="evidence" value="ECO:0007669"/>
    <property type="project" value="UniProtKB-KW"/>
</dbReference>
<dbReference type="InterPro" id="IPR014743">
    <property type="entry name" value="Cl-channel_core"/>
</dbReference>
<keyword evidence="2" id="KW-0813">Transport</keyword>
<dbReference type="InterPro" id="IPR050368">
    <property type="entry name" value="ClC-type_chloride_channel"/>
</dbReference>
<evidence type="ECO:0000256" key="7">
    <source>
        <dbReference type="ARBA" id="ARBA00023173"/>
    </source>
</evidence>
<evidence type="ECO:0000313" key="13">
    <source>
        <dbReference type="EMBL" id="WWY02916.1"/>
    </source>
</evidence>
<gene>
    <name evidence="12" type="ORF">ORY91_001180</name>
    <name evidence="13" type="ORF">V9W64_09520</name>
</gene>
<keyword evidence="6 11" id="KW-0472">Membrane</keyword>
<dbReference type="PANTHER" id="PTHR43427:SF6">
    <property type="entry name" value="CHLORIDE CHANNEL PROTEIN CLC-E"/>
    <property type="match status" value="1"/>
</dbReference>
<keyword evidence="9" id="KW-0407">Ion channel</keyword>
<evidence type="ECO:0000313" key="12">
    <source>
        <dbReference type="EMBL" id="MDD9327769.1"/>
    </source>
</evidence>
<feature type="transmembrane region" description="Helical" evidence="11">
    <location>
        <begin position="284"/>
        <end position="302"/>
    </location>
</feature>
<evidence type="ECO:0000256" key="8">
    <source>
        <dbReference type="ARBA" id="ARBA00023214"/>
    </source>
</evidence>
<feature type="transmembrane region" description="Helical" evidence="11">
    <location>
        <begin position="170"/>
        <end position="193"/>
    </location>
</feature>
<keyword evidence="14" id="KW-1185">Reference proteome</keyword>
<reference evidence="13" key="2">
    <citation type="submission" date="2024-02" db="EMBL/GenBank/DDBJ databases">
        <title>Neisseria leonii sp. nov.</title>
        <authorList>
            <person name="Boutroux M."/>
            <person name="Favre-Rochex S."/>
            <person name="Gorgette O."/>
            <person name="Touak G."/>
            <person name="Muhle E."/>
            <person name="Chesneau O."/>
            <person name="Clermont D."/>
            <person name="Rahi P."/>
        </authorList>
    </citation>
    <scope>NUCLEOTIDE SEQUENCE</scope>
    <source>
        <strain evidence="13">51.81</strain>
    </source>
</reference>
<keyword evidence="8" id="KW-0868">Chloride</keyword>
<feature type="transmembrane region" description="Helical" evidence="11">
    <location>
        <begin position="243"/>
        <end position="264"/>
    </location>
</feature>
<dbReference type="PANTHER" id="PTHR43427">
    <property type="entry name" value="CHLORIDE CHANNEL PROTEIN CLC-E"/>
    <property type="match status" value="1"/>
</dbReference>
<dbReference type="SUPFAM" id="SSF81340">
    <property type="entry name" value="Clc chloride channel"/>
    <property type="match status" value="1"/>
</dbReference>
<keyword evidence="3 11" id="KW-0812">Transmembrane</keyword>
<dbReference type="RefSeq" id="WP_274584936.1">
    <property type="nucleotide sequence ID" value="NZ_CP146598.1"/>
</dbReference>
<comment type="subcellular location">
    <subcellularLocation>
        <location evidence="1">Membrane</location>
        <topology evidence="1">Multi-pass membrane protein</topology>
    </subcellularLocation>
</comment>
<evidence type="ECO:0000256" key="3">
    <source>
        <dbReference type="ARBA" id="ARBA00022692"/>
    </source>
</evidence>
<feature type="transmembrane region" description="Helical" evidence="11">
    <location>
        <begin position="64"/>
        <end position="81"/>
    </location>
</feature>
<sequence>MKPQTWSSRFARRLLKTRRLSRQTASLAYLLAGAALVALTALFFAKLADYALTTNLMLAQKYPWFVWTALPPGLMLIVWLTQKFAPHAVGSGIPQVIASIALPHSHQKKRLVAFRETLLKIPLTFLGMLAGASIGREGPSVQVGAAVMSAWGRWCRKRGLAFQSLRENDLLAAGAAGGLAAAFNAPLAGVVFAIEELGRAVLLRWERQIFIGILAAGFVQVAIEGNNPHFRSFYGVELKNMLPWVAGGAVVCGIAGGLFARLLLKGPAWLLPEKHRGLLRRHPVLLAGVIGLLLAALATLTGNQTLGTGYYEASAALRGTYDAPPAIAAAKWAATVLSYWAGIPGGVFTPSLTIGAMIGQHIADLSGLGVGANVVVLLCMTAFLSAATQSPLTSSVVVMEMTGSQSLLFWLLIGSLIAAQVSRRFSPKPFYHAVGQRFKQRIEAETAAEEKAAKQAAQPADAAQMPSENRP</sequence>
<reference evidence="12" key="1">
    <citation type="submission" date="2022-10" db="EMBL/GenBank/DDBJ databases">
        <authorList>
            <person name="Boutroux M."/>
        </authorList>
    </citation>
    <scope>NUCLEOTIDE SEQUENCE</scope>
    <source>
        <strain evidence="12">51.81</strain>
    </source>
</reference>
<dbReference type="AlphaFoldDB" id="A0A9X4E2Y3"/>
<evidence type="ECO:0000256" key="2">
    <source>
        <dbReference type="ARBA" id="ARBA00022448"/>
    </source>
</evidence>
<protein>
    <submittedName>
        <fullName evidence="12">Chloride channel protein</fullName>
    </submittedName>
</protein>
<evidence type="ECO:0000313" key="14">
    <source>
        <dbReference type="Proteomes" id="UP001149607"/>
    </source>
</evidence>
<dbReference type="Pfam" id="PF00654">
    <property type="entry name" value="Voltage_CLC"/>
    <property type="match status" value="1"/>
</dbReference>
<dbReference type="CDD" id="cd01034">
    <property type="entry name" value="EriC_like"/>
    <property type="match status" value="1"/>
</dbReference>
<feature type="compositionally biased region" description="Low complexity" evidence="10">
    <location>
        <begin position="454"/>
        <end position="464"/>
    </location>
</feature>